<dbReference type="AlphaFoldDB" id="A0A077Z1G6"/>
<dbReference type="EMBL" id="HG805866">
    <property type="protein sequence ID" value="CDW53769.1"/>
    <property type="molecule type" value="Genomic_DNA"/>
</dbReference>
<reference evidence="1" key="2">
    <citation type="submission" date="2014-03" db="EMBL/GenBank/DDBJ databases">
        <title>The whipworm genome and dual-species transcriptomics of an intimate host-pathogen interaction.</title>
        <authorList>
            <person name="Foth B.J."/>
            <person name="Tsai I.J."/>
            <person name="Reid A.J."/>
            <person name="Bancroft A.J."/>
            <person name="Nichol S."/>
            <person name="Tracey A."/>
            <person name="Holroyd N."/>
            <person name="Cotton J.A."/>
            <person name="Stanley E.J."/>
            <person name="Zarowiecki M."/>
            <person name="Liu J.Z."/>
            <person name="Huckvale T."/>
            <person name="Cooper P.J."/>
            <person name="Grencis R.K."/>
            <person name="Berriman M."/>
        </authorList>
    </citation>
    <scope>NUCLEOTIDE SEQUENCE [LARGE SCALE GENOMIC DNA]</scope>
</reference>
<dbReference type="Proteomes" id="UP000030665">
    <property type="component" value="Unassembled WGS sequence"/>
</dbReference>
<protein>
    <submittedName>
        <fullName evidence="1">Serine</fullName>
    </submittedName>
</protein>
<sequence length="94" mass="10358">MERPVGGHVVGYTSLLMASPLLSADSKRSRGPDTKPFSGTGVLLFPMYILYRHEERALCLETAVFNDFACLQGVVVKASPFFCGIRLIGSHRRN</sequence>
<accession>A0A077Z1G6</accession>
<reference evidence="1" key="1">
    <citation type="submission" date="2014-01" db="EMBL/GenBank/DDBJ databases">
        <authorList>
            <person name="Aslett M."/>
        </authorList>
    </citation>
    <scope>NUCLEOTIDE SEQUENCE</scope>
</reference>
<gene>
    <name evidence="1" type="ORF">TTRE_0000203601</name>
</gene>
<evidence type="ECO:0000313" key="1">
    <source>
        <dbReference type="EMBL" id="CDW53769.1"/>
    </source>
</evidence>
<name>A0A077Z1G6_TRITR</name>
<proteinExistence type="predicted"/>
<organism evidence="1 2">
    <name type="scientific">Trichuris trichiura</name>
    <name type="common">Whipworm</name>
    <name type="synonym">Trichocephalus trichiurus</name>
    <dbReference type="NCBI Taxonomy" id="36087"/>
    <lineage>
        <taxon>Eukaryota</taxon>
        <taxon>Metazoa</taxon>
        <taxon>Ecdysozoa</taxon>
        <taxon>Nematoda</taxon>
        <taxon>Enoplea</taxon>
        <taxon>Dorylaimia</taxon>
        <taxon>Trichinellida</taxon>
        <taxon>Trichuridae</taxon>
        <taxon>Trichuris</taxon>
    </lineage>
</organism>
<keyword evidence="2" id="KW-1185">Reference proteome</keyword>
<evidence type="ECO:0000313" key="2">
    <source>
        <dbReference type="Proteomes" id="UP000030665"/>
    </source>
</evidence>